<organism evidence="1 2">
    <name type="scientific">Haloarcula californiae tailed virus 1</name>
    <dbReference type="NCBI Taxonomy" id="1273746"/>
    <lineage>
        <taxon>Viruses</taxon>
        <taxon>Duplodnaviria</taxon>
        <taxon>Heunggongvirae</taxon>
        <taxon>Uroviricota</taxon>
        <taxon>Caudoviricetes</taxon>
        <taxon>Thumleimavirales</taxon>
        <taxon>Druskaviridae</taxon>
        <taxon>Hacavirus</taxon>
        <taxon>Hacavirus italiense</taxon>
        <taxon>Hacavirus HCTV1</taxon>
    </lineage>
</organism>
<protein>
    <submittedName>
        <fullName evidence="1">Uncharacterized protein</fullName>
    </submittedName>
</protein>
<keyword evidence="2" id="KW-1185">Reference proteome</keyword>
<accession>R4TMP0</accession>
<dbReference type="EMBL" id="KC292029">
    <property type="protein sequence ID" value="AGM12017.1"/>
    <property type="molecule type" value="Genomic_DNA"/>
</dbReference>
<dbReference type="KEGG" id="vg:16193609"/>
<name>R4TMP0_9CAUD</name>
<dbReference type="Proteomes" id="UP000202086">
    <property type="component" value="Segment"/>
</dbReference>
<evidence type="ECO:0000313" key="1">
    <source>
        <dbReference type="EMBL" id="AGM12017.1"/>
    </source>
</evidence>
<evidence type="ECO:0000313" key="2">
    <source>
        <dbReference type="Proteomes" id="UP000202086"/>
    </source>
</evidence>
<gene>
    <name evidence="1" type="primary">160</name>
    <name evidence="1" type="ORF">DNAM5_160</name>
</gene>
<reference evidence="1 2" key="1">
    <citation type="submission" date="2012-12" db="EMBL/GenBank/DDBJ databases">
        <authorList>
            <person name="Sencilo A."/>
            <person name="Jacobs-Sera D."/>
            <person name="Russell D.A."/>
            <person name="Ko C."/>
            <person name="Atanasova N."/>
            <person name="Osterlund E."/>
            <person name="Oksanen H.M."/>
            <person name="Bamford D.H."/>
            <person name="Hatfull G.F."/>
            <person name="Roine E."/>
            <person name="Hendrix R.W."/>
        </authorList>
    </citation>
    <scope>NUCLEOTIDE SEQUENCE [LARGE SCALE GENOMIC DNA]</scope>
</reference>
<dbReference type="RefSeq" id="YP_008059721.1">
    <property type="nucleotide sequence ID" value="NC_021330.1"/>
</dbReference>
<dbReference type="GeneID" id="16193609"/>
<sequence>MKDENERVEFTYGGFPTMYGTLLWHWEERPWQSVVSPRDERFWDARLTSSREI</sequence>
<proteinExistence type="predicted"/>